<dbReference type="FunFam" id="1.10.510.10:FF:000849">
    <property type="entry name" value="receptor-like cytosolic serine/threonine-protein kinase RBK1 isoform X1"/>
    <property type="match status" value="1"/>
</dbReference>
<dbReference type="InterPro" id="IPR001245">
    <property type="entry name" value="Ser-Thr/Tyr_kinase_cat_dom"/>
</dbReference>
<gene>
    <name evidence="7" type="primary">LOC101499576</name>
</gene>
<keyword evidence="2" id="KW-0547">Nucleotide-binding</keyword>
<sequence length="695" mass="78346">MSKETQKVVVIQDASRDVGLKAIEKALKKLSVKAGDQLIIVAILNWFSSPMGYMVSVDSTYFVSSNKKIIEENYTKRKNDYHMNRYINKLSDYCQMNEIEFQLEVLVGPASQVISEAARKFQPTSLILDRQIHRNMKNFMDRIPCGMYRITSDNSIEKLKDPKSAATKFAEKQENISYSEMIPGSSDDGVSLHMSKSSSNVDLSASTGVSSPWSTDASSSVIGSSQYVLQKYQVGEFFPNIEQEKQGSLFDISENQETSRTELNQKAILIDNEAYHLVEDDFTNPVCSVCNNRRLKIGSKRDFSYIELYTATQGFSAKNFLSEGGFGSVYKGQLNGMTIAVKQHKSASFQGEKEFKSEVNVLRKARHENVVMLIGSCSEGNNRLLVYEYVCNGSLDQHLSEHSRSPLTWEDRIKVAIGAARGLLYLHKNNIVHRDVRPNNILVTHDHQPLIGDFGLARTHNKDLTHSTEVVGTWGYLAPEYAEYGKVSSRTDVYSFGVVLLQLITGMRTTDKRLGGRSLVGWARPLLRERNYPDLIDERIIDTHDYHQLFWMVRLAEKCLSRDPKKRLSMVAVVNALTDISEGNTCDLVTGDYSPARSDSSYSESEFDENEDEIQGPFEEEGELQILNSESTEINNIITQMRHMIVRQPPSPPFKSIYSSGSSSFQFSDESNSDCEAHHETNKEIPKLKVASLNS</sequence>
<feature type="domain" description="Protein kinase" evidence="5">
    <location>
        <begin position="315"/>
        <end position="580"/>
    </location>
</feature>
<evidence type="ECO:0000313" key="6">
    <source>
        <dbReference type="Proteomes" id="UP000087171"/>
    </source>
</evidence>
<reference evidence="7" key="1">
    <citation type="submission" date="2025-08" db="UniProtKB">
        <authorList>
            <consortium name="RefSeq"/>
        </authorList>
    </citation>
    <scope>IDENTIFICATION</scope>
    <source>
        <tissue evidence="7">Etiolated seedlings</tissue>
    </source>
</reference>
<proteinExistence type="predicted"/>
<evidence type="ECO:0000259" key="5">
    <source>
        <dbReference type="PROSITE" id="PS50011"/>
    </source>
</evidence>
<evidence type="ECO:0000256" key="2">
    <source>
        <dbReference type="ARBA" id="ARBA00022741"/>
    </source>
</evidence>
<keyword evidence="6" id="KW-1185">Reference proteome</keyword>
<dbReference type="PROSITE" id="PS00109">
    <property type="entry name" value="PROTEIN_KINASE_TYR"/>
    <property type="match status" value="1"/>
</dbReference>
<evidence type="ECO:0000313" key="7">
    <source>
        <dbReference type="RefSeq" id="XP_027187003.1"/>
    </source>
</evidence>
<dbReference type="FunFam" id="3.30.200.20:FF:000604">
    <property type="entry name" value="Proline-rich receptor-like protein kinase PERK8"/>
    <property type="match status" value="1"/>
</dbReference>
<dbReference type="SMART" id="SM00219">
    <property type="entry name" value="TyrKc"/>
    <property type="match status" value="1"/>
</dbReference>
<dbReference type="PROSITE" id="PS50011">
    <property type="entry name" value="PROTEIN_KINASE_DOM"/>
    <property type="match status" value="1"/>
</dbReference>
<protein>
    <submittedName>
        <fullName evidence="7">Probable serine/threonine-protein kinase PBL6</fullName>
    </submittedName>
</protein>
<feature type="compositionally biased region" description="Low complexity" evidence="4">
    <location>
        <begin position="654"/>
        <end position="670"/>
    </location>
</feature>
<keyword evidence="3" id="KW-0067">ATP-binding</keyword>
<dbReference type="Pfam" id="PF07714">
    <property type="entry name" value="PK_Tyr_Ser-Thr"/>
    <property type="match status" value="1"/>
</dbReference>
<organism evidence="6 7">
    <name type="scientific">Cicer arietinum</name>
    <name type="common">Chickpea</name>
    <name type="synonym">Garbanzo</name>
    <dbReference type="NCBI Taxonomy" id="3827"/>
    <lineage>
        <taxon>Eukaryota</taxon>
        <taxon>Viridiplantae</taxon>
        <taxon>Streptophyta</taxon>
        <taxon>Embryophyta</taxon>
        <taxon>Tracheophyta</taxon>
        <taxon>Spermatophyta</taxon>
        <taxon>Magnoliopsida</taxon>
        <taxon>eudicotyledons</taxon>
        <taxon>Gunneridae</taxon>
        <taxon>Pentapetalae</taxon>
        <taxon>rosids</taxon>
        <taxon>fabids</taxon>
        <taxon>Fabales</taxon>
        <taxon>Fabaceae</taxon>
        <taxon>Papilionoideae</taxon>
        <taxon>50 kb inversion clade</taxon>
        <taxon>NPAAA clade</taxon>
        <taxon>Hologalegina</taxon>
        <taxon>IRL clade</taxon>
        <taxon>Cicereae</taxon>
        <taxon>Cicer</taxon>
    </lineage>
</organism>
<evidence type="ECO:0000256" key="4">
    <source>
        <dbReference type="SAM" id="MobiDB-lite"/>
    </source>
</evidence>
<dbReference type="PANTHER" id="PTHR47989">
    <property type="entry name" value="OS01G0750732 PROTEIN"/>
    <property type="match status" value="1"/>
</dbReference>
<dbReference type="PaxDb" id="3827-XP_004516526.1"/>
<dbReference type="Gene3D" id="3.30.200.20">
    <property type="entry name" value="Phosphorylase Kinase, domain 1"/>
    <property type="match status" value="1"/>
</dbReference>
<feature type="region of interest" description="Disordered" evidence="4">
    <location>
        <begin position="649"/>
        <end position="695"/>
    </location>
</feature>
<accession>A0A3Q7XKE7</accession>
<dbReference type="InterPro" id="IPR011009">
    <property type="entry name" value="Kinase-like_dom_sf"/>
</dbReference>
<dbReference type="GO" id="GO:0005524">
    <property type="term" value="F:ATP binding"/>
    <property type="evidence" value="ECO:0007669"/>
    <property type="project" value="UniProtKB-KW"/>
</dbReference>
<evidence type="ECO:0000256" key="1">
    <source>
        <dbReference type="ARBA" id="ARBA00022527"/>
    </source>
</evidence>
<evidence type="ECO:0000256" key="3">
    <source>
        <dbReference type="ARBA" id="ARBA00022840"/>
    </source>
</evidence>
<keyword evidence="1" id="KW-0723">Serine/threonine-protein kinase</keyword>
<dbReference type="AlphaFoldDB" id="A0A3Q7XKE7"/>
<dbReference type="GO" id="GO:0004674">
    <property type="term" value="F:protein serine/threonine kinase activity"/>
    <property type="evidence" value="ECO:0007669"/>
    <property type="project" value="UniProtKB-KW"/>
</dbReference>
<feature type="region of interest" description="Disordered" evidence="4">
    <location>
        <begin position="589"/>
        <end position="614"/>
    </location>
</feature>
<dbReference type="InterPro" id="IPR008266">
    <property type="entry name" value="Tyr_kinase_AS"/>
</dbReference>
<keyword evidence="7" id="KW-0418">Kinase</keyword>
<dbReference type="RefSeq" id="XP_027187003.1">
    <property type="nucleotide sequence ID" value="XM_027331202.1"/>
</dbReference>
<feature type="compositionally biased region" description="Acidic residues" evidence="4">
    <location>
        <begin position="605"/>
        <end position="614"/>
    </location>
</feature>
<feature type="compositionally biased region" description="Basic and acidic residues" evidence="4">
    <location>
        <begin position="675"/>
        <end position="687"/>
    </location>
</feature>
<dbReference type="STRING" id="3827.A0A3Q7XKE7"/>
<dbReference type="GO" id="GO:0004713">
    <property type="term" value="F:protein tyrosine kinase activity"/>
    <property type="evidence" value="ECO:0007669"/>
    <property type="project" value="InterPro"/>
</dbReference>
<dbReference type="Proteomes" id="UP000087171">
    <property type="component" value="Unplaced"/>
</dbReference>
<dbReference type="PANTHER" id="PTHR47989:SF8">
    <property type="entry name" value="INACTIVE PROTEIN KINASE SELMODRAFT_444075-LIKE"/>
    <property type="match status" value="1"/>
</dbReference>
<name>A0A3Q7XKE7_CICAR</name>
<keyword evidence="7" id="KW-0808">Transferase</keyword>
<dbReference type="SUPFAM" id="SSF56112">
    <property type="entry name" value="Protein kinase-like (PK-like)"/>
    <property type="match status" value="1"/>
</dbReference>
<dbReference type="Gene3D" id="1.10.510.10">
    <property type="entry name" value="Transferase(Phosphotransferase) domain 1"/>
    <property type="match status" value="1"/>
</dbReference>
<dbReference type="OrthoDB" id="4062651at2759"/>
<dbReference type="InterPro" id="IPR020635">
    <property type="entry name" value="Tyr_kinase_cat_dom"/>
</dbReference>
<dbReference type="InterPro" id="IPR000719">
    <property type="entry name" value="Prot_kinase_dom"/>
</dbReference>